<reference evidence="2" key="1">
    <citation type="submission" date="2020-08" db="EMBL/GenBank/DDBJ databases">
        <title>Genome public.</title>
        <authorList>
            <person name="Liu C."/>
            <person name="Sun Q."/>
        </authorList>
    </citation>
    <scope>NUCLEOTIDE SEQUENCE</scope>
    <source>
        <strain evidence="2">NSJ-12</strain>
    </source>
</reference>
<name>A0A926I9N6_9FIRM</name>
<dbReference type="EMBL" id="JACRSY010000015">
    <property type="protein sequence ID" value="MBC8579980.1"/>
    <property type="molecule type" value="Genomic_DNA"/>
</dbReference>
<evidence type="ECO:0000313" key="2">
    <source>
        <dbReference type="EMBL" id="MBC8579980.1"/>
    </source>
</evidence>
<dbReference type="InterPro" id="IPR025150">
    <property type="entry name" value="GH123_cat"/>
</dbReference>
<dbReference type="RefSeq" id="WP_249332877.1">
    <property type="nucleotide sequence ID" value="NZ_JACRSY010000015.1"/>
</dbReference>
<dbReference type="AlphaFoldDB" id="A0A926I9N6"/>
<dbReference type="Proteomes" id="UP000655830">
    <property type="component" value="Unassembled WGS sequence"/>
</dbReference>
<protein>
    <submittedName>
        <fullName evidence="2">DUF4091 domain-containing protein</fullName>
    </submittedName>
</protein>
<sequence length="532" mass="61346">MANLFEVGLFDELEAIYPDTKGESGDKVYRVSGASGTYAGVHMVISGLQAGQMVSFEVRGPHQGYKLFELIPVPVEDNTGLVTRTERFDGKYNPYVIRRAPFMIYEVLQPIRNLAVSKGQSVAVAFREAIQVEEDVENKWEIYVTVEGITQKLTFIVEAKKVKVMPSNKTTHKYVNWINMRNIGAFHKVVMWSKEWEDLALSYFKLARYARQNIVWLPADLYFELNESQHPVLNEEKLSTLIRLADEAELYWLNGANLCGRKDGDWCATEAETILSKRIMPGEGEEDFRNMTTQLYKYIKEKGLENRWIQSFFDEPLDESANVYHRGATIINETMPGIQVLDANKATESLVGAMDIWCPTLDCYEKEFEFYRDRVEKGEEVWVYTCLEPTGPYLNRLLDMERIRPVLIEWANSLYPVKGFLHWGGNWFAVNPYKQSCVCMGQEDYTNFKLNYSAQLPAGDCGVMYPGDLMPLSTTRLEAHRIGFEDLYLIEQLKNKNEALAKEIVNTLVRSYKDYETDISLYRKTKKRLLEA</sequence>
<accession>A0A926I9N6</accession>
<gene>
    <name evidence="2" type="ORF">H8718_10630</name>
</gene>
<comment type="caution">
    <text evidence="2">The sequence shown here is derived from an EMBL/GenBank/DDBJ whole genome shotgun (WGS) entry which is preliminary data.</text>
</comment>
<feature type="domain" description="Glycoside hydrolase 123 catalytic" evidence="1">
    <location>
        <begin position="285"/>
        <end position="491"/>
    </location>
</feature>
<dbReference type="Pfam" id="PF13320">
    <property type="entry name" value="GH123_cat"/>
    <property type="match status" value="1"/>
</dbReference>
<evidence type="ECO:0000313" key="3">
    <source>
        <dbReference type="Proteomes" id="UP000655830"/>
    </source>
</evidence>
<proteinExistence type="predicted"/>
<evidence type="ECO:0000259" key="1">
    <source>
        <dbReference type="Pfam" id="PF13320"/>
    </source>
</evidence>
<keyword evidence="3" id="KW-1185">Reference proteome</keyword>
<organism evidence="2 3">
    <name type="scientific">Zhenhengia yiwuensis</name>
    <dbReference type="NCBI Taxonomy" id="2763666"/>
    <lineage>
        <taxon>Bacteria</taxon>
        <taxon>Bacillati</taxon>
        <taxon>Bacillota</taxon>
        <taxon>Clostridia</taxon>
        <taxon>Lachnospirales</taxon>
        <taxon>Lachnospiraceae</taxon>
        <taxon>Zhenhengia</taxon>
    </lineage>
</organism>